<organism evidence="1 2">
    <name type="scientific">Rhizobium etli 8C-3</name>
    <dbReference type="NCBI Taxonomy" id="538025"/>
    <lineage>
        <taxon>Bacteria</taxon>
        <taxon>Pseudomonadati</taxon>
        <taxon>Pseudomonadota</taxon>
        <taxon>Alphaproteobacteria</taxon>
        <taxon>Hyphomicrobiales</taxon>
        <taxon>Rhizobiaceae</taxon>
        <taxon>Rhizobium/Agrobacterium group</taxon>
        <taxon>Rhizobium</taxon>
    </lineage>
</organism>
<evidence type="ECO:0000313" key="2">
    <source>
        <dbReference type="Proteomes" id="UP000185109"/>
    </source>
</evidence>
<evidence type="ECO:0000313" key="1">
    <source>
        <dbReference type="EMBL" id="APO79155.1"/>
    </source>
</evidence>
<gene>
    <name evidence="1" type="ORF">AM571_PC01423</name>
</gene>
<dbReference type="Proteomes" id="UP000185109">
    <property type="component" value="Plasmid pRsp8C3c"/>
</dbReference>
<proteinExistence type="predicted"/>
<protein>
    <submittedName>
        <fullName evidence="1">Uncharacterized protein</fullName>
    </submittedName>
</protein>
<dbReference type="EMBL" id="CP017244">
    <property type="protein sequence ID" value="APO79155.1"/>
    <property type="molecule type" value="Genomic_DNA"/>
</dbReference>
<accession>A0A1L5PGE7</accession>
<geneLocation type="plasmid" evidence="2">
    <name>prsp8c3c</name>
</geneLocation>
<reference evidence="1 2" key="1">
    <citation type="submission" date="2016-09" db="EMBL/GenBank/DDBJ databases">
        <title>The complete genome sequences of Rhizobium gallicum, symbiovars gallicum and phaseoli, symbionts associated to common bean (Phaseolus vulgaris).</title>
        <authorList>
            <person name="Bustos P."/>
            <person name="Santamaria R.I."/>
            <person name="Perez-Carrascal O.M."/>
            <person name="Juarez S."/>
            <person name="Lozano L."/>
            <person name="Martinez-Flores I."/>
            <person name="Martinez-Romero E."/>
            <person name="Cevallos M."/>
            <person name="Romero D."/>
            <person name="Davila G."/>
            <person name="Gonzalez V."/>
        </authorList>
    </citation>
    <scope>NUCLEOTIDE SEQUENCE [LARGE SCALE GENOMIC DNA]</scope>
    <source>
        <strain evidence="1 2">8C-3</strain>
        <plasmid evidence="2">Plasmid prsp8c3c</plasmid>
    </source>
</reference>
<dbReference type="AlphaFoldDB" id="A0A1L5PGE7"/>
<name>A0A1L5PGE7_RHIET</name>
<keyword evidence="1" id="KW-0614">Plasmid</keyword>
<sequence>MQSASGRSVEKAFHCAARPAYRENYRYCPFSLKVTDKHMEVIVAGEDGISLSPDHL</sequence>